<feature type="region of interest" description="Disordered" evidence="1">
    <location>
        <begin position="1"/>
        <end position="28"/>
    </location>
</feature>
<dbReference type="Proteomes" id="UP000015106">
    <property type="component" value="Chromosome 5"/>
</dbReference>
<reference evidence="2" key="2">
    <citation type="submission" date="2018-03" db="EMBL/GenBank/DDBJ databases">
        <title>The Triticum urartu genome reveals the dynamic nature of wheat genome evolution.</title>
        <authorList>
            <person name="Ling H."/>
            <person name="Ma B."/>
            <person name="Shi X."/>
            <person name="Liu H."/>
            <person name="Dong L."/>
            <person name="Sun H."/>
            <person name="Cao Y."/>
            <person name="Gao Q."/>
            <person name="Zheng S."/>
            <person name="Li Y."/>
            <person name="Yu Y."/>
            <person name="Du H."/>
            <person name="Qi M."/>
            <person name="Li Y."/>
            <person name="Yu H."/>
            <person name="Cui Y."/>
            <person name="Wang N."/>
            <person name="Chen C."/>
            <person name="Wu H."/>
            <person name="Zhao Y."/>
            <person name="Zhang J."/>
            <person name="Li Y."/>
            <person name="Zhou W."/>
            <person name="Zhang B."/>
            <person name="Hu W."/>
            <person name="Eijk M."/>
            <person name="Tang J."/>
            <person name="Witsenboer H."/>
            <person name="Zhao S."/>
            <person name="Li Z."/>
            <person name="Zhang A."/>
            <person name="Wang D."/>
            <person name="Liang C."/>
        </authorList>
    </citation>
    <scope>NUCLEOTIDE SEQUENCE [LARGE SCALE GENOMIC DNA]</scope>
    <source>
        <strain evidence="2">cv. G1812</strain>
    </source>
</reference>
<reference evidence="2" key="3">
    <citation type="submission" date="2022-06" db="UniProtKB">
        <authorList>
            <consortium name="EnsemblPlants"/>
        </authorList>
    </citation>
    <scope>IDENTIFICATION</scope>
</reference>
<dbReference type="Gramene" id="TuG1812G0500000073.01.T01">
    <property type="protein sequence ID" value="TuG1812G0500000073.01.T01.cds264592"/>
    <property type="gene ID" value="TuG1812G0500000073.01"/>
</dbReference>
<name>A0A8R7UDB4_TRIUA</name>
<reference evidence="3" key="1">
    <citation type="journal article" date="2013" name="Nature">
        <title>Draft genome of the wheat A-genome progenitor Triticum urartu.</title>
        <authorList>
            <person name="Ling H.Q."/>
            <person name="Zhao S."/>
            <person name="Liu D."/>
            <person name="Wang J."/>
            <person name="Sun H."/>
            <person name="Zhang C."/>
            <person name="Fan H."/>
            <person name="Li D."/>
            <person name="Dong L."/>
            <person name="Tao Y."/>
            <person name="Gao C."/>
            <person name="Wu H."/>
            <person name="Li Y."/>
            <person name="Cui Y."/>
            <person name="Guo X."/>
            <person name="Zheng S."/>
            <person name="Wang B."/>
            <person name="Yu K."/>
            <person name="Liang Q."/>
            <person name="Yang W."/>
            <person name="Lou X."/>
            <person name="Chen J."/>
            <person name="Feng M."/>
            <person name="Jian J."/>
            <person name="Zhang X."/>
            <person name="Luo G."/>
            <person name="Jiang Y."/>
            <person name="Liu J."/>
            <person name="Wang Z."/>
            <person name="Sha Y."/>
            <person name="Zhang B."/>
            <person name="Wu H."/>
            <person name="Tang D."/>
            <person name="Shen Q."/>
            <person name="Xue P."/>
            <person name="Zou S."/>
            <person name="Wang X."/>
            <person name="Liu X."/>
            <person name="Wang F."/>
            <person name="Yang Y."/>
            <person name="An X."/>
            <person name="Dong Z."/>
            <person name="Zhang K."/>
            <person name="Zhang X."/>
            <person name="Luo M.C."/>
            <person name="Dvorak J."/>
            <person name="Tong Y."/>
            <person name="Wang J."/>
            <person name="Yang H."/>
            <person name="Li Z."/>
            <person name="Wang D."/>
            <person name="Zhang A."/>
            <person name="Wang J."/>
        </authorList>
    </citation>
    <scope>NUCLEOTIDE SEQUENCE</scope>
    <source>
        <strain evidence="3">cv. G1812</strain>
    </source>
</reference>
<evidence type="ECO:0000313" key="3">
    <source>
        <dbReference type="Proteomes" id="UP000015106"/>
    </source>
</evidence>
<organism evidence="2 3">
    <name type="scientific">Triticum urartu</name>
    <name type="common">Red wild einkorn</name>
    <name type="synonym">Crithodium urartu</name>
    <dbReference type="NCBI Taxonomy" id="4572"/>
    <lineage>
        <taxon>Eukaryota</taxon>
        <taxon>Viridiplantae</taxon>
        <taxon>Streptophyta</taxon>
        <taxon>Embryophyta</taxon>
        <taxon>Tracheophyta</taxon>
        <taxon>Spermatophyta</taxon>
        <taxon>Magnoliopsida</taxon>
        <taxon>Liliopsida</taxon>
        <taxon>Poales</taxon>
        <taxon>Poaceae</taxon>
        <taxon>BOP clade</taxon>
        <taxon>Pooideae</taxon>
        <taxon>Triticodae</taxon>
        <taxon>Triticeae</taxon>
        <taxon>Triticinae</taxon>
        <taxon>Triticum</taxon>
    </lineage>
</organism>
<dbReference type="AlphaFoldDB" id="A0A8R7UDB4"/>
<feature type="region of interest" description="Disordered" evidence="1">
    <location>
        <begin position="45"/>
        <end position="73"/>
    </location>
</feature>
<sequence>MAPNASDKPASSCCGTSQKHDIDEPTFRRRCSTAAETTIVATDNANPTPIRWSRVMPPSRFVKRRSAGTTNRS</sequence>
<keyword evidence="3" id="KW-1185">Reference proteome</keyword>
<evidence type="ECO:0000256" key="1">
    <source>
        <dbReference type="SAM" id="MobiDB-lite"/>
    </source>
</evidence>
<feature type="compositionally biased region" description="Basic and acidic residues" evidence="1">
    <location>
        <begin position="18"/>
        <end position="27"/>
    </location>
</feature>
<protein>
    <submittedName>
        <fullName evidence="2">Uncharacterized protein</fullName>
    </submittedName>
</protein>
<evidence type="ECO:0000313" key="2">
    <source>
        <dbReference type="EnsemblPlants" id="TuG1812G0500000073.01.T01.cds264592"/>
    </source>
</evidence>
<dbReference type="EnsemblPlants" id="TuG1812G0500000073.01.T01">
    <property type="protein sequence ID" value="TuG1812G0500000073.01.T01.cds264592"/>
    <property type="gene ID" value="TuG1812G0500000073.01"/>
</dbReference>
<accession>A0A8R7UDB4</accession>
<proteinExistence type="predicted"/>